<sequence length="120" mass="14176">MWHKIRIDLTQIEYETGRATLIKLPNSSRLKGWQFWHPSKLVRESEKGNGHWFEFSFNDEWEFKLIRQSRNNDATTTIGADEMLDAFDKQSPRSDSETYLKVSEPEKINANVEVDESLKR</sequence>
<proteinExistence type="predicted"/>
<gene>
    <name evidence="2" type="ORF">DD924_04875</name>
</gene>
<feature type="compositionally biased region" description="Basic and acidic residues" evidence="1">
    <location>
        <begin position="86"/>
        <end position="102"/>
    </location>
</feature>
<accession>A0A317ZAW6</accession>
<dbReference type="AlphaFoldDB" id="A0A317ZAW6"/>
<name>A0A317ZAW6_STAPS</name>
<organism evidence="2 3">
    <name type="scientific">Staphylococcus pseudintermedius</name>
    <dbReference type="NCBI Taxonomy" id="283734"/>
    <lineage>
        <taxon>Bacteria</taxon>
        <taxon>Bacillati</taxon>
        <taxon>Bacillota</taxon>
        <taxon>Bacilli</taxon>
        <taxon>Bacillales</taxon>
        <taxon>Staphylococcaceae</taxon>
        <taxon>Staphylococcus</taxon>
        <taxon>Staphylococcus intermedius group</taxon>
    </lineage>
</organism>
<dbReference type="STRING" id="937773.SPSINT_1244"/>
<comment type="caution">
    <text evidence="2">The sequence shown here is derived from an EMBL/GenBank/DDBJ whole genome shotgun (WGS) entry which is preliminary data.</text>
</comment>
<feature type="region of interest" description="Disordered" evidence="1">
    <location>
        <begin position="83"/>
        <end position="102"/>
    </location>
</feature>
<evidence type="ECO:0000313" key="3">
    <source>
        <dbReference type="Proteomes" id="UP000246351"/>
    </source>
</evidence>
<dbReference type="RefSeq" id="WP_037542934.1">
    <property type="nucleotide sequence ID" value="NZ_BAAFIG010000001.1"/>
</dbReference>
<reference evidence="2 3" key="1">
    <citation type="journal article" date="2018" name="Vet. Microbiol.">
        <title>Clonal diversity and geographic distribution of methicillin-resistant Staphylococcus pseudintermedius from Australian animals: Discovery of novel sequence types.</title>
        <authorList>
            <person name="Worthing K.A."/>
            <person name="Abraham S."/>
            <person name="Coombs G.W."/>
            <person name="Pang S."/>
            <person name="Saputra S."/>
            <person name="Jordan D."/>
            <person name="Trott D.J."/>
            <person name="Norris J.M."/>
        </authorList>
    </citation>
    <scope>NUCLEOTIDE SEQUENCE [LARGE SCALE GENOMIC DNA]</scope>
    <source>
        <strain evidence="2 3">ST71 3</strain>
    </source>
</reference>
<evidence type="ECO:0000313" key="2">
    <source>
        <dbReference type="EMBL" id="PWZ99028.1"/>
    </source>
</evidence>
<dbReference type="Proteomes" id="UP000246351">
    <property type="component" value="Unassembled WGS sequence"/>
</dbReference>
<evidence type="ECO:0000256" key="1">
    <source>
        <dbReference type="SAM" id="MobiDB-lite"/>
    </source>
</evidence>
<dbReference type="EMBL" id="QEIV01000395">
    <property type="protein sequence ID" value="PWZ99028.1"/>
    <property type="molecule type" value="Genomic_DNA"/>
</dbReference>
<protein>
    <submittedName>
        <fullName evidence="2">Uncharacterized protein</fullName>
    </submittedName>
</protein>